<name>A0A084G527_PSEDA</name>
<dbReference type="OMA" id="HELHIRW"/>
<dbReference type="GO" id="GO:0006506">
    <property type="term" value="P:GPI anchor biosynthetic process"/>
    <property type="evidence" value="ECO:0007669"/>
    <property type="project" value="UniProtKB-UniPathway"/>
</dbReference>
<dbReference type="UniPathway" id="UPA00196"/>
<reference evidence="12 13" key="1">
    <citation type="journal article" date="2014" name="Genome Announc.">
        <title>Draft genome sequence of the pathogenic fungus Scedosporium apiospermum.</title>
        <authorList>
            <person name="Vandeputte P."/>
            <person name="Ghamrawi S."/>
            <person name="Rechenmann M."/>
            <person name="Iltis A."/>
            <person name="Giraud S."/>
            <person name="Fleury M."/>
            <person name="Thornton C."/>
            <person name="Delhaes L."/>
            <person name="Meyer W."/>
            <person name="Papon N."/>
            <person name="Bouchara J.P."/>
        </authorList>
    </citation>
    <scope>NUCLEOTIDE SEQUENCE [LARGE SCALE GENOMIC DNA]</scope>
    <source>
        <strain evidence="12 13">IHEM 14462</strain>
    </source>
</reference>
<evidence type="ECO:0000313" key="12">
    <source>
        <dbReference type="EMBL" id="KEZ42439.1"/>
    </source>
</evidence>
<evidence type="ECO:0000256" key="1">
    <source>
        <dbReference type="ARBA" id="ARBA00004643"/>
    </source>
</evidence>
<keyword evidence="9 11" id="KW-0472">Membrane</keyword>
<dbReference type="KEGG" id="sapo:SAPIO_CDS5635"/>
<sequence>MRRRITFIHRPEDGIDPSSIQVAHGSITGPVLLAAREERLTLDVDELPGNLALALKNLTQDIHIRWTTSAPYETTEPLSSRISPGLHILYTPLGQGPEDSTRICSLIEGYFGPLGCENPESFIDVPSDDAAKRGLLLYYEIYEKLDDFISKAKPTLCPSSSNDDECSARVQALASAASLDISWIHASQTLRVTALWPTGPQVLSAKSTAEHRAEVGIFSTDPLAGEPHEIGLGGLVATAAADETKEPSIVAYAIPSRHRQAESSFSVKVLEPQGLHPTLQLAVSSAHPPSADDTNSGYEEQCTLHAYLTLPRTIFADRYQLADGLFMASKNLTKLRYASQPVDLEMPEYKTPQWGSTVLLDLAPPTNSDSPWTAEVPLHLRYMPPTPGGLSHTEVPYPAVFWTCKANEDTPFTDNPFDRANVGYDSLFGPHAVYWHVQPLPNAEDNRLVTTLRVPVLAVEKSSWVETGTTLTILLGFGWVLISLFFAARRSGNEKKAQAATKKKQ</sequence>
<dbReference type="VEuPathDB" id="FungiDB:SAPIO_CDS5635"/>
<keyword evidence="13" id="KW-1185">Reference proteome</keyword>
<evidence type="ECO:0000256" key="9">
    <source>
        <dbReference type="ARBA" id="ARBA00023136"/>
    </source>
</evidence>
<feature type="transmembrane region" description="Helical" evidence="11">
    <location>
        <begin position="471"/>
        <end position="488"/>
    </location>
</feature>
<comment type="subcellular location">
    <subcellularLocation>
        <location evidence="11">Endoplasmic reticulum membrane</location>
        <topology evidence="11">Single-pass membrane protein</topology>
    </subcellularLocation>
    <subcellularLocation>
        <location evidence="1">Endoplasmic reticulum membrane</location>
        <topology evidence="1">Single-pass type III membrane protein</topology>
    </subcellularLocation>
</comment>
<dbReference type="Proteomes" id="UP000028545">
    <property type="component" value="Unassembled WGS sequence"/>
</dbReference>
<dbReference type="Pfam" id="PF08320">
    <property type="entry name" value="PIG-X"/>
    <property type="match status" value="1"/>
</dbReference>
<keyword evidence="6 11" id="KW-0812">Transmembrane</keyword>
<accession>A0A084G527</accession>
<protein>
    <recommendedName>
        <fullName evidence="4 11">Protein PBN1</fullName>
    </recommendedName>
</protein>
<keyword evidence="5 11" id="KW-0337">GPI-anchor biosynthesis</keyword>
<dbReference type="PANTHER" id="PTHR28533">
    <property type="entry name" value="PROTEIN PBN1"/>
    <property type="match status" value="1"/>
</dbReference>
<proteinExistence type="inferred from homology"/>
<dbReference type="HOGENOM" id="CLU_030047_0_0_1"/>
<evidence type="ECO:0000256" key="5">
    <source>
        <dbReference type="ARBA" id="ARBA00022502"/>
    </source>
</evidence>
<organism evidence="12 13">
    <name type="scientific">Pseudallescheria apiosperma</name>
    <name type="common">Scedosporium apiospermum</name>
    <dbReference type="NCBI Taxonomy" id="563466"/>
    <lineage>
        <taxon>Eukaryota</taxon>
        <taxon>Fungi</taxon>
        <taxon>Dikarya</taxon>
        <taxon>Ascomycota</taxon>
        <taxon>Pezizomycotina</taxon>
        <taxon>Sordariomycetes</taxon>
        <taxon>Hypocreomycetidae</taxon>
        <taxon>Microascales</taxon>
        <taxon>Microascaceae</taxon>
        <taxon>Scedosporium</taxon>
    </lineage>
</organism>
<keyword evidence="10" id="KW-0325">Glycoprotein</keyword>
<comment type="similarity">
    <text evidence="3 11">Belongs to the PIGX family.</text>
</comment>
<keyword evidence="7 11" id="KW-0256">Endoplasmic reticulum</keyword>
<evidence type="ECO:0000256" key="6">
    <source>
        <dbReference type="ARBA" id="ARBA00022692"/>
    </source>
</evidence>
<evidence type="ECO:0000256" key="10">
    <source>
        <dbReference type="ARBA" id="ARBA00023180"/>
    </source>
</evidence>
<evidence type="ECO:0000256" key="8">
    <source>
        <dbReference type="ARBA" id="ARBA00022989"/>
    </source>
</evidence>
<evidence type="ECO:0000256" key="11">
    <source>
        <dbReference type="RuleBase" id="RU366056"/>
    </source>
</evidence>
<dbReference type="EMBL" id="JOWA01000099">
    <property type="protein sequence ID" value="KEZ42439.1"/>
    <property type="molecule type" value="Genomic_DNA"/>
</dbReference>
<evidence type="ECO:0000256" key="7">
    <source>
        <dbReference type="ARBA" id="ARBA00022824"/>
    </source>
</evidence>
<dbReference type="GeneID" id="27724707"/>
<evidence type="ECO:0000256" key="3">
    <source>
        <dbReference type="ARBA" id="ARBA00010345"/>
    </source>
</evidence>
<dbReference type="InterPro" id="IPR042322">
    <property type="entry name" value="Pbn1"/>
</dbReference>
<dbReference type="InterPro" id="IPR013233">
    <property type="entry name" value="PIG-X/PBN1"/>
</dbReference>
<dbReference type="GO" id="GO:0005789">
    <property type="term" value="C:endoplasmic reticulum membrane"/>
    <property type="evidence" value="ECO:0007669"/>
    <property type="project" value="UniProtKB-SubCell"/>
</dbReference>
<comment type="function">
    <text evidence="11">Required for proper folding and/or the stability of a subset of proteins in the endoplasmic reticulum. Component of glycosylphosphatidylinositol-mannosyltransferase 1 which transfers the first of the 4 mannoses in the GPI-anchor precursors during GPI-anchor biosynthesis. Probably acts by stabilizing the mannosyltransferase GPI14.</text>
</comment>
<dbReference type="OrthoDB" id="5546453at2759"/>
<dbReference type="GO" id="GO:0000030">
    <property type="term" value="F:mannosyltransferase activity"/>
    <property type="evidence" value="ECO:0007669"/>
    <property type="project" value="TreeGrafter"/>
</dbReference>
<evidence type="ECO:0000313" key="13">
    <source>
        <dbReference type="Proteomes" id="UP000028545"/>
    </source>
</evidence>
<dbReference type="AlphaFoldDB" id="A0A084G527"/>
<evidence type="ECO:0000256" key="2">
    <source>
        <dbReference type="ARBA" id="ARBA00004687"/>
    </source>
</evidence>
<dbReference type="PANTHER" id="PTHR28533:SF1">
    <property type="entry name" value="PROTEIN PBN1"/>
    <property type="match status" value="1"/>
</dbReference>
<comment type="pathway">
    <text evidence="2 11">Glycolipid biosynthesis; glycosylphosphatidylinositol-anchor biosynthesis.</text>
</comment>
<comment type="caution">
    <text evidence="12">The sequence shown here is derived from an EMBL/GenBank/DDBJ whole genome shotgun (WGS) entry which is preliminary data.</text>
</comment>
<dbReference type="SMART" id="SM00780">
    <property type="entry name" value="PIG-X"/>
    <property type="match status" value="1"/>
</dbReference>
<dbReference type="GO" id="GO:1990529">
    <property type="term" value="C:glycosylphosphatidylinositol-mannosyltransferase I complex"/>
    <property type="evidence" value="ECO:0007669"/>
    <property type="project" value="TreeGrafter"/>
</dbReference>
<evidence type="ECO:0000256" key="4">
    <source>
        <dbReference type="ARBA" id="ARBA00020410"/>
    </source>
</evidence>
<keyword evidence="8 11" id="KW-1133">Transmembrane helix</keyword>
<gene>
    <name evidence="12" type="ORF">SAPIO_CDS5635</name>
</gene>
<dbReference type="RefSeq" id="XP_016642238.1">
    <property type="nucleotide sequence ID" value="XM_016787923.1"/>
</dbReference>